<dbReference type="Proteomes" id="UP000488299">
    <property type="component" value="Unassembled WGS sequence"/>
</dbReference>
<dbReference type="RefSeq" id="WP_152125037.1">
    <property type="nucleotide sequence ID" value="NZ_WELI01000005.1"/>
</dbReference>
<evidence type="ECO:0000313" key="1">
    <source>
        <dbReference type="EMBL" id="KAB7730452.1"/>
    </source>
</evidence>
<comment type="caution">
    <text evidence="1">The sequence shown here is derived from an EMBL/GenBank/DDBJ whole genome shotgun (WGS) entry which is preliminary data.</text>
</comment>
<protein>
    <submittedName>
        <fullName evidence="1">DUF4249 family protein</fullName>
    </submittedName>
</protein>
<sequence>MQSNTQNILGRLMTQIGWPQKRRSAYLLALLSTLTLAGCETVIDAKLDQGPTQLSVDAWLTDALGEQRIRLTQTAPYLQNGAATPATGARVGIRDGKGRTYLFTDPDNDGFYSWRPTSPTDTLGRIGETYTLGIEYGGQQYVSVSRMNRVPAVDSIVFREEKVNPISEERGFQAEFYVKDFPGAPDYYRIRFFRNGQLQNRPNDLITVYDAGFSSNGNTDGLLFIRPIRQSINPERLYARNDTVRVEIQSITPEAFFFLAELRTQISNGGLFATPPANVPTNIRNVNTNGPAATGFFVTSAVRSRTARVTDEMIRK</sequence>
<gene>
    <name evidence="1" type="ORF">F5984_15010</name>
</gene>
<proteinExistence type="predicted"/>
<reference evidence="1 2" key="1">
    <citation type="submission" date="2019-10" db="EMBL/GenBank/DDBJ databases">
        <title>Rudanella paleaurantiibacter sp. nov., isolated from sludge.</title>
        <authorList>
            <person name="Xu S.Q."/>
        </authorList>
    </citation>
    <scope>NUCLEOTIDE SEQUENCE [LARGE SCALE GENOMIC DNA]</scope>
    <source>
        <strain evidence="1 2">HX-22-17</strain>
    </source>
</reference>
<name>A0A7J5TZ87_9BACT</name>
<dbReference type="EMBL" id="WELI01000005">
    <property type="protein sequence ID" value="KAB7730452.1"/>
    <property type="molecule type" value="Genomic_DNA"/>
</dbReference>
<keyword evidence="2" id="KW-1185">Reference proteome</keyword>
<dbReference type="InterPro" id="IPR025345">
    <property type="entry name" value="DUF4249"/>
</dbReference>
<dbReference type="Pfam" id="PF14054">
    <property type="entry name" value="DUF4249"/>
    <property type="match status" value="1"/>
</dbReference>
<organism evidence="1 2">
    <name type="scientific">Rudanella paleaurantiibacter</name>
    <dbReference type="NCBI Taxonomy" id="2614655"/>
    <lineage>
        <taxon>Bacteria</taxon>
        <taxon>Pseudomonadati</taxon>
        <taxon>Bacteroidota</taxon>
        <taxon>Cytophagia</taxon>
        <taxon>Cytophagales</taxon>
        <taxon>Cytophagaceae</taxon>
        <taxon>Rudanella</taxon>
    </lineage>
</organism>
<dbReference type="AlphaFoldDB" id="A0A7J5TZ87"/>
<evidence type="ECO:0000313" key="2">
    <source>
        <dbReference type="Proteomes" id="UP000488299"/>
    </source>
</evidence>
<accession>A0A7J5TZ87</accession>